<organism evidence="1 2">
    <name type="scientific">Mycobacterium lentiflavum</name>
    <dbReference type="NCBI Taxonomy" id="141349"/>
    <lineage>
        <taxon>Bacteria</taxon>
        <taxon>Bacillati</taxon>
        <taxon>Actinomycetota</taxon>
        <taxon>Actinomycetes</taxon>
        <taxon>Mycobacteriales</taxon>
        <taxon>Mycobacteriaceae</taxon>
        <taxon>Mycobacterium</taxon>
        <taxon>Mycobacterium simiae complex</taxon>
    </lineage>
</organism>
<accession>A0ABY3UTJ8</accession>
<proteinExistence type="predicted"/>
<evidence type="ECO:0000313" key="1">
    <source>
        <dbReference type="EMBL" id="ULP41853.1"/>
    </source>
</evidence>
<evidence type="ECO:0000313" key="2">
    <source>
        <dbReference type="Proteomes" id="UP001055171"/>
    </source>
</evidence>
<keyword evidence="2" id="KW-1185">Reference proteome</keyword>
<protein>
    <submittedName>
        <fullName evidence="1">Uncharacterized protein</fullName>
    </submittedName>
</protein>
<name>A0ABY3UTJ8_MYCLN</name>
<dbReference type="EMBL" id="CP092423">
    <property type="protein sequence ID" value="ULP41853.1"/>
    <property type="molecule type" value="Genomic_DNA"/>
</dbReference>
<gene>
    <name evidence="1" type="ORF">MJO58_23990</name>
</gene>
<dbReference type="Proteomes" id="UP001055171">
    <property type="component" value="Chromosome"/>
</dbReference>
<dbReference type="RefSeq" id="WP_239721226.1">
    <property type="nucleotide sequence ID" value="NZ_CP092423.2"/>
</dbReference>
<sequence length="46" mass="5028">MTGLACGADSFWVADHLNSVPPPSMWNTRHLGAARTRLIHEIPEGN</sequence>
<reference evidence="1" key="1">
    <citation type="submission" date="2022-08" db="EMBL/GenBank/DDBJ databases">
        <title>Complete genome sequence of 14 non-tuberculosis mycobacteria type-strains.</title>
        <authorList>
            <person name="Igarashi Y."/>
            <person name="Osugi A."/>
            <person name="Mitarai S."/>
        </authorList>
    </citation>
    <scope>NUCLEOTIDE SEQUENCE</scope>
    <source>
        <strain evidence="1">ATCC 51985</strain>
    </source>
</reference>